<keyword evidence="3" id="KW-1185">Reference proteome</keyword>
<feature type="region of interest" description="Disordered" evidence="1">
    <location>
        <begin position="1"/>
        <end position="59"/>
    </location>
</feature>
<reference evidence="2 3" key="1">
    <citation type="journal article" date="2014" name="Genome Announc.">
        <title>Draft Genome Sequence of the Antitrypanosomally Active Sponge-Associated Bacterium Actinokineospora sp. Strain EG49.</title>
        <authorList>
            <person name="Harjes J."/>
            <person name="Ryu T."/>
            <person name="Abdelmohsen U.R."/>
            <person name="Moitinho-Silva L."/>
            <person name="Horn H."/>
            <person name="Ravasi T."/>
            <person name="Hentschel U."/>
        </authorList>
    </citation>
    <scope>NUCLEOTIDE SEQUENCE [LARGE SCALE GENOMIC DNA]</scope>
    <source>
        <strain evidence="2 3">EG49</strain>
    </source>
</reference>
<dbReference type="AlphaFoldDB" id="W7IYC1"/>
<dbReference type="STRING" id="909613.UO65_2916"/>
<accession>W7IYC1</accession>
<evidence type="ECO:0000313" key="3">
    <source>
        <dbReference type="Proteomes" id="UP000019277"/>
    </source>
</evidence>
<sequence length="59" mass="6463">MLSSVGRCSPPLHGSRPRKGSPPPRVNPGRPRSRALPRTGRKGPGHRWKSRHSTARPPP</sequence>
<proteinExistence type="predicted"/>
<feature type="compositionally biased region" description="Basic residues" evidence="1">
    <location>
        <begin position="31"/>
        <end position="59"/>
    </location>
</feature>
<organism evidence="2 3">
    <name type="scientific">Actinokineospora spheciospongiae</name>
    <dbReference type="NCBI Taxonomy" id="909613"/>
    <lineage>
        <taxon>Bacteria</taxon>
        <taxon>Bacillati</taxon>
        <taxon>Actinomycetota</taxon>
        <taxon>Actinomycetes</taxon>
        <taxon>Pseudonocardiales</taxon>
        <taxon>Pseudonocardiaceae</taxon>
        <taxon>Actinokineospora</taxon>
    </lineage>
</organism>
<dbReference type="Proteomes" id="UP000019277">
    <property type="component" value="Unassembled WGS sequence"/>
</dbReference>
<comment type="caution">
    <text evidence="2">The sequence shown here is derived from an EMBL/GenBank/DDBJ whole genome shotgun (WGS) entry which is preliminary data.</text>
</comment>
<dbReference type="EMBL" id="AYXG01000101">
    <property type="protein sequence ID" value="EWC61857.1"/>
    <property type="molecule type" value="Genomic_DNA"/>
</dbReference>
<gene>
    <name evidence="2" type="ORF">UO65_2916</name>
</gene>
<evidence type="ECO:0000313" key="2">
    <source>
        <dbReference type="EMBL" id="EWC61857.1"/>
    </source>
</evidence>
<protein>
    <submittedName>
        <fullName evidence="2">Uncharacterized protein</fullName>
    </submittedName>
</protein>
<evidence type="ECO:0000256" key="1">
    <source>
        <dbReference type="SAM" id="MobiDB-lite"/>
    </source>
</evidence>
<name>W7IYC1_9PSEU</name>